<feature type="compositionally biased region" description="Low complexity" evidence="1">
    <location>
        <begin position="63"/>
        <end position="74"/>
    </location>
</feature>
<evidence type="ECO:0000256" key="1">
    <source>
        <dbReference type="SAM" id="MobiDB-lite"/>
    </source>
</evidence>
<reference evidence="2 3" key="1">
    <citation type="journal article" date="2014" name="Genome Announc.">
        <title>Draft Genome Sequences of Two Vibrionaceae Species, Vibrio ponticus C121 and Photobacterium aphoticum C119, Isolated as Coral Reef Microbiota.</title>
        <authorList>
            <person name="Al-saari N."/>
            <person name="Meirelles P.M."/>
            <person name="Mino S."/>
            <person name="Suda W."/>
            <person name="Oshima K."/>
            <person name="Hattori M."/>
            <person name="Ohkuma M."/>
            <person name="Thompson F.L."/>
            <person name="Gomez-Gil B."/>
            <person name="Sawabe T."/>
            <person name="Sawabe T."/>
        </authorList>
    </citation>
    <scope>NUCLEOTIDE SEQUENCE [LARGE SCALE GENOMIC DNA]</scope>
    <source>
        <strain evidence="2 3">JCM 19237</strain>
    </source>
</reference>
<organism evidence="2 3">
    <name type="scientific">Photobacterium aphoticum</name>
    <dbReference type="NCBI Taxonomy" id="754436"/>
    <lineage>
        <taxon>Bacteria</taxon>
        <taxon>Pseudomonadati</taxon>
        <taxon>Pseudomonadota</taxon>
        <taxon>Gammaproteobacteria</taxon>
        <taxon>Vibrionales</taxon>
        <taxon>Vibrionaceae</taxon>
        <taxon>Photobacterium</taxon>
    </lineage>
</organism>
<protein>
    <recommendedName>
        <fullName evidence="4">DUF2986 domain-containing protein</fullName>
    </recommendedName>
</protein>
<dbReference type="InterPro" id="IPR021677">
    <property type="entry name" value="DUF2986"/>
</dbReference>
<comment type="caution">
    <text evidence="2">The sequence shown here is derived from an EMBL/GenBank/DDBJ whole genome shotgun (WGS) entry which is preliminary data.</text>
</comment>
<feature type="compositionally biased region" description="Basic residues" evidence="1">
    <location>
        <begin position="13"/>
        <end position="25"/>
    </location>
</feature>
<feature type="region of interest" description="Disordered" evidence="1">
    <location>
        <begin position="1"/>
        <end position="25"/>
    </location>
</feature>
<evidence type="ECO:0000313" key="2">
    <source>
        <dbReference type="EMBL" id="GAL07199.1"/>
    </source>
</evidence>
<evidence type="ECO:0000313" key="3">
    <source>
        <dbReference type="Proteomes" id="UP000029227"/>
    </source>
</evidence>
<dbReference type="eggNOG" id="ENOG50339IW">
    <property type="taxonomic scope" value="Bacteria"/>
</dbReference>
<gene>
    <name evidence="2" type="ORF">JCM19237_4615</name>
</gene>
<evidence type="ECO:0008006" key="4">
    <source>
        <dbReference type="Google" id="ProtNLM"/>
    </source>
</evidence>
<accession>A0A090QZA2</accession>
<dbReference type="Pfam" id="PF11661">
    <property type="entry name" value="DUF2986"/>
    <property type="match status" value="1"/>
</dbReference>
<proteinExistence type="predicted"/>
<feature type="region of interest" description="Disordered" evidence="1">
    <location>
        <begin position="62"/>
        <end position="82"/>
    </location>
</feature>
<dbReference type="Proteomes" id="UP000029227">
    <property type="component" value="Unassembled WGS sequence"/>
</dbReference>
<dbReference type="AlphaFoldDB" id="A0A090QZA2"/>
<dbReference type="EMBL" id="BBMN01000015">
    <property type="protein sequence ID" value="GAL07199.1"/>
    <property type="molecule type" value="Genomic_DNA"/>
</dbReference>
<name>A0A090QZA2_9GAMM</name>
<sequence length="82" mass="9249">MNRKKKINEALKKHQKRKNAKLHRSNKPRYISKADRAKYEEPAKAAGMTIEEYMDSLKDTETEQAAAAEVATSEDAAEKADA</sequence>